<feature type="transmembrane region" description="Helical" evidence="1">
    <location>
        <begin position="118"/>
        <end position="142"/>
    </location>
</feature>
<name>A0A1D1VCV2_RAMVA</name>
<keyword evidence="1" id="KW-0472">Membrane</keyword>
<comment type="caution">
    <text evidence="2">The sequence shown here is derived from an EMBL/GenBank/DDBJ whole genome shotgun (WGS) entry which is preliminary data.</text>
</comment>
<dbReference type="EMBL" id="BDGG01000003">
    <property type="protein sequence ID" value="GAU96703.1"/>
    <property type="molecule type" value="Genomic_DNA"/>
</dbReference>
<organism evidence="2 3">
    <name type="scientific">Ramazzottius varieornatus</name>
    <name type="common">Water bear</name>
    <name type="synonym">Tardigrade</name>
    <dbReference type="NCBI Taxonomy" id="947166"/>
    <lineage>
        <taxon>Eukaryota</taxon>
        <taxon>Metazoa</taxon>
        <taxon>Ecdysozoa</taxon>
        <taxon>Tardigrada</taxon>
        <taxon>Eutardigrada</taxon>
        <taxon>Parachela</taxon>
        <taxon>Hypsibioidea</taxon>
        <taxon>Ramazzottiidae</taxon>
        <taxon>Ramazzottius</taxon>
    </lineage>
</organism>
<gene>
    <name evidence="2" type="primary">RvY_08111</name>
    <name evidence="2" type="synonym">RvY_08111.1</name>
    <name evidence="2" type="ORF">RvY_08111-1</name>
</gene>
<dbReference type="AlphaFoldDB" id="A0A1D1VCV2"/>
<proteinExistence type="predicted"/>
<sequence length="298" mass="34276">MNIPLQVGRMMMFAGTTDHHTGGRIAPPGNGPHRHWRFPPWMVWGGLHEQQRNYRSFNPPPFIRRIPPRSHTISSDFKICDCPIVCYFSMSISLILIGCLTTFFVLDDTFDSFSHAVSQLWLVGPLFISCGIVIFVRTVIFMRRKRMMQRQRTELRRRRRLHRRSPTDGRHIDVEAACSRRDSFSSLPPDYEAVINGVYSSFTPRHHSLSSARGRRLSHQYQRPSLAFLNLEEPPPSYDEVTRLPFTTRAPRYVDVQAALGPNGPISTIQNEVRRFSTNRITSSTVIPKSNLDRASKV</sequence>
<accession>A0A1D1VCV2</accession>
<dbReference type="Proteomes" id="UP000186922">
    <property type="component" value="Unassembled WGS sequence"/>
</dbReference>
<protein>
    <submittedName>
        <fullName evidence="2">Uncharacterized protein</fullName>
    </submittedName>
</protein>
<keyword evidence="1" id="KW-0812">Transmembrane</keyword>
<feature type="transmembrane region" description="Helical" evidence="1">
    <location>
        <begin position="84"/>
        <end position="106"/>
    </location>
</feature>
<evidence type="ECO:0000313" key="3">
    <source>
        <dbReference type="Proteomes" id="UP000186922"/>
    </source>
</evidence>
<evidence type="ECO:0000313" key="2">
    <source>
        <dbReference type="EMBL" id="GAU96703.1"/>
    </source>
</evidence>
<keyword evidence="1" id="KW-1133">Transmembrane helix</keyword>
<dbReference type="OrthoDB" id="6606882at2759"/>
<evidence type="ECO:0000256" key="1">
    <source>
        <dbReference type="SAM" id="Phobius"/>
    </source>
</evidence>
<reference evidence="2 3" key="1">
    <citation type="journal article" date="2016" name="Nat. Commun.">
        <title>Extremotolerant tardigrade genome and improved radiotolerance of human cultured cells by tardigrade-unique protein.</title>
        <authorList>
            <person name="Hashimoto T."/>
            <person name="Horikawa D.D."/>
            <person name="Saito Y."/>
            <person name="Kuwahara H."/>
            <person name="Kozuka-Hata H."/>
            <person name="Shin-I T."/>
            <person name="Minakuchi Y."/>
            <person name="Ohishi K."/>
            <person name="Motoyama A."/>
            <person name="Aizu T."/>
            <person name="Enomoto A."/>
            <person name="Kondo K."/>
            <person name="Tanaka S."/>
            <person name="Hara Y."/>
            <person name="Koshikawa S."/>
            <person name="Sagara H."/>
            <person name="Miura T."/>
            <person name="Yokobori S."/>
            <person name="Miyagawa K."/>
            <person name="Suzuki Y."/>
            <person name="Kubo T."/>
            <person name="Oyama M."/>
            <person name="Kohara Y."/>
            <person name="Fujiyama A."/>
            <person name="Arakawa K."/>
            <person name="Katayama T."/>
            <person name="Toyoda A."/>
            <person name="Kunieda T."/>
        </authorList>
    </citation>
    <scope>NUCLEOTIDE SEQUENCE [LARGE SCALE GENOMIC DNA]</scope>
    <source>
        <strain evidence="2 3">YOKOZUNA-1</strain>
    </source>
</reference>
<keyword evidence="3" id="KW-1185">Reference proteome</keyword>